<comment type="caution">
    <text evidence="2">The sequence shown here is derived from an EMBL/GenBank/DDBJ whole genome shotgun (WGS) entry which is preliminary data.</text>
</comment>
<dbReference type="Proteomes" id="UP000670947">
    <property type="component" value="Unassembled WGS sequence"/>
</dbReference>
<accession>A0ABS3WBW5</accession>
<organism evidence="2 3">
    <name type="scientific">Paenibacillus artemisiicola</name>
    <dbReference type="NCBI Taxonomy" id="1172618"/>
    <lineage>
        <taxon>Bacteria</taxon>
        <taxon>Bacillati</taxon>
        <taxon>Bacillota</taxon>
        <taxon>Bacilli</taxon>
        <taxon>Bacillales</taxon>
        <taxon>Paenibacillaceae</taxon>
        <taxon>Paenibacillus</taxon>
    </lineage>
</organism>
<evidence type="ECO:0000259" key="1">
    <source>
        <dbReference type="Pfam" id="PF07833"/>
    </source>
</evidence>
<name>A0ABS3WBW5_9BACL</name>
<dbReference type="EMBL" id="JAGGDJ010000012">
    <property type="protein sequence ID" value="MBO7745768.1"/>
    <property type="molecule type" value="Genomic_DNA"/>
</dbReference>
<dbReference type="Pfam" id="PF07833">
    <property type="entry name" value="Cu_amine_oxidN1"/>
    <property type="match status" value="1"/>
</dbReference>
<evidence type="ECO:0000313" key="2">
    <source>
        <dbReference type="EMBL" id="MBO7745768.1"/>
    </source>
</evidence>
<sequence length="272" mass="30216">MIFAASANAAEPVKILMKNQIDGAPIAISSDVSPDIKKNRTMLPLRVISENLGATVDWSTSEVVLTKSDVEVILQLNSNKVVKNGKAMQFDVEPYLKNNRVMVPLRFIAETFGCNVGYSNSAVTVETKPLVIDGVKVKAVQEEYYLTFGEVVNQITGNTYNEAIYNIFVENKGMKVEAPSNYADNVNLVTTGDYYKGGQFDFLDQEGKSIKRFDVYTLVQSTTANDAPETLIYEANENQWFRFNYKALLDILGLIDIASKNGFFKEISNTAP</sequence>
<proteinExistence type="predicted"/>
<keyword evidence="3" id="KW-1185">Reference proteome</keyword>
<reference evidence="2 3" key="1">
    <citation type="submission" date="2021-03" db="EMBL/GenBank/DDBJ databases">
        <title>Paenibacillus artemisicola MWE-103 whole genome sequence.</title>
        <authorList>
            <person name="Ham Y.J."/>
        </authorList>
    </citation>
    <scope>NUCLEOTIDE SEQUENCE [LARGE SCALE GENOMIC DNA]</scope>
    <source>
        <strain evidence="2 3">MWE-103</strain>
    </source>
</reference>
<dbReference type="InterPro" id="IPR012854">
    <property type="entry name" value="Cu_amine_oxidase-like_N"/>
</dbReference>
<dbReference type="SUPFAM" id="SSF55383">
    <property type="entry name" value="Copper amine oxidase, domain N"/>
    <property type="match status" value="1"/>
</dbReference>
<dbReference type="Gene3D" id="3.30.457.10">
    <property type="entry name" value="Copper amine oxidase-like, N-terminal domain"/>
    <property type="match status" value="1"/>
</dbReference>
<evidence type="ECO:0000313" key="3">
    <source>
        <dbReference type="Proteomes" id="UP000670947"/>
    </source>
</evidence>
<protein>
    <submittedName>
        <fullName evidence="2">Copper amine oxidase N-terminal domain-containing protein</fullName>
    </submittedName>
</protein>
<gene>
    <name evidence="2" type="ORF">I8J29_16290</name>
</gene>
<feature type="domain" description="Copper amine oxidase-like N-terminal" evidence="1">
    <location>
        <begin position="21"/>
        <end position="126"/>
    </location>
</feature>
<dbReference type="InterPro" id="IPR036582">
    <property type="entry name" value="Mao_N_sf"/>
</dbReference>